<evidence type="ECO:0000256" key="2">
    <source>
        <dbReference type="ARBA" id="ARBA00022448"/>
    </source>
</evidence>
<dbReference type="GO" id="GO:0015833">
    <property type="term" value="P:peptide transport"/>
    <property type="evidence" value="ECO:0007669"/>
    <property type="project" value="TreeGrafter"/>
</dbReference>
<dbReference type="PANTHER" id="PTHR30290">
    <property type="entry name" value="PERIPLASMIC BINDING COMPONENT OF ABC TRANSPORTER"/>
    <property type="match status" value="1"/>
</dbReference>
<dbReference type="Gene3D" id="3.10.105.10">
    <property type="entry name" value="Dipeptide-binding Protein, Domain 3"/>
    <property type="match status" value="1"/>
</dbReference>
<protein>
    <submittedName>
        <fullName evidence="6">Unannotated protein</fullName>
    </submittedName>
</protein>
<comment type="similarity">
    <text evidence="1">Belongs to the bacterial solute-binding protein 5 family.</text>
</comment>
<evidence type="ECO:0000256" key="4">
    <source>
        <dbReference type="SAM" id="MobiDB-lite"/>
    </source>
</evidence>
<evidence type="ECO:0000256" key="3">
    <source>
        <dbReference type="ARBA" id="ARBA00022729"/>
    </source>
</evidence>
<dbReference type="GO" id="GO:1904680">
    <property type="term" value="F:peptide transmembrane transporter activity"/>
    <property type="evidence" value="ECO:0007669"/>
    <property type="project" value="TreeGrafter"/>
</dbReference>
<dbReference type="InterPro" id="IPR000914">
    <property type="entry name" value="SBP_5_dom"/>
</dbReference>
<gene>
    <name evidence="6" type="ORF">UFOPK1493_03666</name>
</gene>
<dbReference type="Gene3D" id="3.90.76.10">
    <property type="entry name" value="Dipeptide-binding Protein, Domain 1"/>
    <property type="match status" value="1"/>
</dbReference>
<feature type="region of interest" description="Disordered" evidence="4">
    <location>
        <begin position="27"/>
        <end position="95"/>
    </location>
</feature>
<organism evidence="6">
    <name type="scientific">freshwater metagenome</name>
    <dbReference type="NCBI Taxonomy" id="449393"/>
    <lineage>
        <taxon>unclassified sequences</taxon>
        <taxon>metagenomes</taxon>
        <taxon>ecological metagenomes</taxon>
    </lineage>
</organism>
<reference evidence="6" key="1">
    <citation type="submission" date="2020-05" db="EMBL/GenBank/DDBJ databases">
        <authorList>
            <person name="Chiriac C."/>
            <person name="Salcher M."/>
            <person name="Ghai R."/>
            <person name="Kavagutti S V."/>
        </authorList>
    </citation>
    <scope>NUCLEOTIDE SEQUENCE</scope>
</reference>
<dbReference type="Gene3D" id="3.40.190.10">
    <property type="entry name" value="Periplasmic binding protein-like II"/>
    <property type="match status" value="1"/>
</dbReference>
<feature type="domain" description="Solute-binding protein family 5" evidence="5">
    <location>
        <begin position="143"/>
        <end position="511"/>
    </location>
</feature>
<feature type="compositionally biased region" description="Low complexity" evidence="4">
    <location>
        <begin position="27"/>
        <end position="47"/>
    </location>
</feature>
<name>A0A6J6FRE6_9ZZZZ</name>
<dbReference type="CDD" id="cd00995">
    <property type="entry name" value="PBP2_NikA_DppA_OppA_like"/>
    <property type="match status" value="1"/>
</dbReference>
<dbReference type="InterPro" id="IPR039424">
    <property type="entry name" value="SBP_5"/>
</dbReference>
<evidence type="ECO:0000313" key="6">
    <source>
        <dbReference type="EMBL" id="CAB4589523.1"/>
    </source>
</evidence>
<accession>A0A6J6FRE6</accession>
<dbReference type="Pfam" id="PF00496">
    <property type="entry name" value="SBP_bac_5"/>
    <property type="match status" value="1"/>
</dbReference>
<feature type="compositionally biased region" description="Low complexity" evidence="4">
    <location>
        <begin position="54"/>
        <end position="75"/>
    </location>
</feature>
<dbReference type="SUPFAM" id="SSF53850">
    <property type="entry name" value="Periplasmic binding protein-like II"/>
    <property type="match status" value="1"/>
</dbReference>
<proteinExistence type="inferred from homology"/>
<evidence type="ECO:0000259" key="5">
    <source>
        <dbReference type="Pfam" id="PF00496"/>
    </source>
</evidence>
<dbReference type="AlphaFoldDB" id="A0A6J6FRE6"/>
<keyword evidence="3" id="KW-0732">Signal</keyword>
<dbReference type="PROSITE" id="PS51257">
    <property type="entry name" value="PROKAR_LIPOPROTEIN"/>
    <property type="match status" value="1"/>
</dbReference>
<dbReference type="PANTHER" id="PTHR30290:SF9">
    <property type="entry name" value="OLIGOPEPTIDE-BINDING PROTEIN APPA"/>
    <property type="match status" value="1"/>
</dbReference>
<sequence>MRRVRRNGLLAIGVAVATVLAACGGADAPPTATDATEESAAPDTTAAGPDETVAPDGTDAPDATDAATDTTAAPSGGDGPAGVPEGASTILTPAPTGEAESAVWAVYRETSTIDPIYVFDYPDNAAMAIACESLLRQQPDLTIAPGLATSIEYVSPTELVITLREGVTFWDGTPLTAADVVYSLERQRDPNLGGFYGAVFANVDTIEATGDLEVTITTTVQDNAIIGELSGPVGAIVQQAFTEEQGVDFATAAGGVMCTGPYQLESWVVGEGLTFVRNDSYWDTSLPMQLQSITIRGVSDEAVLTSGLLTGEIDGTYPIVLSTLNQLRDSDAVNVYEGPGYGIAAFIVSSFDGALADKRVRQALSMALDRQGLVDVLYQGAAYPARATAVPGTWGYERQTFVDAWNALPDVSEPDLEEAKRLVEEAGATGQTVRLGMSSELNSINVQAGEFQRALESIGMQAELVSVSAANYINFFIDPAAREGVDGFFTVNYPNYADPIGLYATMVAPDGSQAYNGFDDPAAVDLVAQIRQATDPAEQAALTVELQSIIMDEMLWVPIVAPTNVLVMSSEITGAPATFSYMFGPWAAYLGAA</sequence>
<evidence type="ECO:0000256" key="1">
    <source>
        <dbReference type="ARBA" id="ARBA00005695"/>
    </source>
</evidence>
<dbReference type="EMBL" id="CAEZSR010000219">
    <property type="protein sequence ID" value="CAB4589523.1"/>
    <property type="molecule type" value="Genomic_DNA"/>
</dbReference>
<keyword evidence="2" id="KW-0813">Transport</keyword>